<dbReference type="PANTHER" id="PTHR43236:SF2">
    <property type="entry name" value="BLL0069 PROTEIN"/>
    <property type="match status" value="1"/>
</dbReference>
<name>A0A6P0D7E3_RHILE</name>
<sequence>MKMPTTWDGWASRVSRYVKDGKELLGLPRFPVRVDEIALHYSRSVFPDTPISHIEGRDFNGKFEGALVPREDGDWAIFYDRGHTSRGRINFTLAHEFGHYLAHRHLSGEPFFCSRKQMWEWDSGYAKMEAEANNFAAFLLMPPDDFRNQTQDFRKPVLSDFEPLRDRYEVSLTAAVLNWLKSTRSRAMVVVSRDGFIDWSWGSQPLLSSGVFFKPRKVTTPVPEESLAALGPGGGASEATHRPGVWSDDEPVIESVVFSEYHEMVISLLVYPAARGSRVGDFDET</sequence>
<evidence type="ECO:0000313" key="4">
    <source>
        <dbReference type="Proteomes" id="UP000471409"/>
    </source>
</evidence>
<gene>
    <name evidence="3" type="ORF">GUK36_06615</name>
</gene>
<evidence type="ECO:0000259" key="2">
    <source>
        <dbReference type="Pfam" id="PF06114"/>
    </source>
</evidence>
<reference evidence="3 4" key="1">
    <citation type="submission" date="2020-01" db="EMBL/GenBank/DDBJ databases">
        <title>Rhizobium genotypes associated with high levels of biological nitrogen fixation by grain legumes in a temperate-maritime cropping system.</title>
        <authorList>
            <person name="Maluk M."/>
            <person name="Francesc Ferrando Molina F."/>
            <person name="Lopez Del Egido L."/>
            <person name="Lafos M."/>
            <person name="Langarica-Fuentes A."/>
            <person name="Gebre Yohannes G."/>
            <person name="Young M.W."/>
            <person name="Martin P."/>
            <person name="Gantlett R."/>
            <person name="Kenicer G."/>
            <person name="Hawes C."/>
            <person name="Begg G.S."/>
            <person name="Quilliam R.S."/>
            <person name="Squire G.R."/>
            <person name="Poole P.S."/>
            <person name="Young P.W."/>
            <person name="Iannetta P.M."/>
            <person name="James E.K."/>
        </authorList>
    </citation>
    <scope>NUCLEOTIDE SEQUENCE [LARGE SCALE GENOMIC DNA]</scope>
    <source>
        <strain evidence="3 4">JHI944</strain>
    </source>
</reference>
<dbReference type="InterPro" id="IPR010359">
    <property type="entry name" value="IrrE_HExxH"/>
</dbReference>
<proteinExistence type="predicted"/>
<organism evidence="3 4">
    <name type="scientific">Rhizobium leguminosarum</name>
    <dbReference type="NCBI Taxonomy" id="384"/>
    <lineage>
        <taxon>Bacteria</taxon>
        <taxon>Pseudomonadati</taxon>
        <taxon>Pseudomonadota</taxon>
        <taxon>Alphaproteobacteria</taxon>
        <taxon>Hyphomicrobiales</taxon>
        <taxon>Rhizobiaceae</taxon>
        <taxon>Rhizobium/Agrobacterium group</taxon>
        <taxon>Rhizobium</taxon>
    </lineage>
</organism>
<evidence type="ECO:0000256" key="1">
    <source>
        <dbReference type="SAM" id="MobiDB-lite"/>
    </source>
</evidence>
<protein>
    <submittedName>
        <fullName evidence="3">ImmA/IrrE family metallo-endopeptidase</fullName>
    </submittedName>
</protein>
<comment type="caution">
    <text evidence="3">The sequence shown here is derived from an EMBL/GenBank/DDBJ whole genome shotgun (WGS) entry which is preliminary data.</text>
</comment>
<dbReference type="AlphaFoldDB" id="A0A6P0D7E3"/>
<dbReference type="InterPro" id="IPR052345">
    <property type="entry name" value="Rad_response_metalloprotease"/>
</dbReference>
<accession>A0A6P0D7E3</accession>
<dbReference type="Proteomes" id="UP000471409">
    <property type="component" value="Unassembled WGS sequence"/>
</dbReference>
<evidence type="ECO:0000313" key="3">
    <source>
        <dbReference type="EMBL" id="NEK49098.1"/>
    </source>
</evidence>
<dbReference type="PANTHER" id="PTHR43236">
    <property type="entry name" value="ANTITOXIN HIGA1"/>
    <property type="match status" value="1"/>
</dbReference>
<dbReference type="RefSeq" id="WP_131591318.1">
    <property type="nucleotide sequence ID" value="NZ_JAAXDU010000001.1"/>
</dbReference>
<dbReference type="EMBL" id="WXXP01000003">
    <property type="protein sequence ID" value="NEK49098.1"/>
    <property type="molecule type" value="Genomic_DNA"/>
</dbReference>
<dbReference type="Gene3D" id="1.10.10.2910">
    <property type="match status" value="1"/>
</dbReference>
<feature type="region of interest" description="Disordered" evidence="1">
    <location>
        <begin position="225"/>
        <end position="246"/>
    </location>
</feature>
<dbReference type="Pfam" id="PF06114">
    <property type="entry name" value="Peptidase_M78"/>
    <property type="match status" value="1"/>
</dbReference>
<feature type="domain" description="IrrE N-terminal-like" evidence="2">
    <location>
        <begin position="77"/>
        <end position="176"/>
    </location>
</feature>